<keyword evidence="3" id="KW-1185">Reference proteome</keyword>
<dbReference type="STRING" id="1465490.SAMN05444277_102316"/>
<dbReference type="OrthoDB" id="1186563at2"/>
<proteinExistence type="predicted"/>
<dbReference type="AlphaFoldDB" id="A0A1I5TV59"/>
<feature type="signal peptide" evidence="1">
    <location>
        <begin position="1"/>
        <end position="23"/>
    </location>
</feature>
<accession>A0A1I5TV59</accession>
<evidence type="ECO:0000256" key="1">
    <source>
        <dbReference type="SAM" id="SignalP"/>
    </source>
</evidence>
<organism evidence="2 3">
    <name type="scientific">Parafilimonas terrae</name>
    <dbReference type="NCBI Taxonomy" id="1465490"/>
    <lineage>
        <taxon>Bacteria</taxon>
        <taxon>Pseudomonadati</taxon>
        <taxon>Bacteroidota</taxon>
        <taxon>Chitinophagia</taxon>
        <taxon>Chitinophagales</taxon>
        <taxon>Chitinophagaceae</taxon>
        <taxon>Parafilimonas</taxon>
    </lineage>
</organism>
<dbReference type="Pfam" id="PF11751">
    <property type="entry name" value="PorP_SprF"/>
    <property type="match status" value="1"/>
</dbReference>
<reference evidence="2 3" key="1">
    <citation type="submission" date="2016-10" db="EMBL/GenBank/DDBJ databases">
        <authorList>
            <person name="de Groot N.N."/>
        </authorList>
    </citation>
    <scope>NUCLEOTIDE SEQUENCE [LARGE SCALE GENOMIC DNA]</scope>
    <source>
        <strain evidence="2 3">DSM 28286</strain>
    </source>
</reference>
<sequence length="341" mass="37162">MKKNIKSALLLLVMFVAAAYAKAQDLHFSQYFNAPLLINPANTGFEPDADWKVGVNYRNQWAGVLNNPYKTMSAWGDAQLFNNRFENGWVGAGFALLKDVAGSGDLSSTKVYGSLAYHQMLGYNSLLSGGFGIGAVNKRIDITKLTFNNQWNGKFFDVTIPSNEAFSATSVWYLDLNAGLNYAVFPSDNAYLNAGISVNHINMPRESFFSNTTADAKVPMRFNAFVNGSFKLNNQWIINPNAYFSMMSKSTEIVGGLNAHYNLSGDGTTQLIGGLYYRVKDAIIPMVGVVISGITATVSYDATSSSLGTHSQTLGAYEISLTKTGLFSEFGSNVKCPSIKF</sequence>
<feature type="chain" id="PRO_5011791130" evidence="1">
    <location>
        <begin position="24"/>
        <end position="341"/>
    </location>
</feature>
<gene>
    <name evidence="2" type="ORF">SAMN05444277_102316</name>
</gene>
<protein>
    <submittedName>
        <fullName evidence="2">Type IX secretion system membrane protein, PorP/SprF family</fullName>
    </submittedName>
</protein>
<evidence type="ECO:0000313" key="3">
    <source>
        <dbReference type="Proteomes" id="UP000199031"/>
    </source>
</evidence>
<name>A0A1I5TV59_9BACT</name>
<evidence type="ECO:0000313" key="2">
    <source>
        <dbReference type="EMBL" id="SFP86791.1"/>
    </source>
</evidence>
<dbReference type="EMBL" id="FOXQ01000002">
    <property type="protein sequence ID" value="SFP86791.1"/>
    <property type="molecule type" value="Genomic_DNA"/>
</dbReference>
<dbReference type="RefSeq" id="WP_090656131.1">
    <property type="nucleotide sequence ID" value="NZ_FOXQ01000002.1"/>
</dbReference>
<dbReference type="NCBIfam" id="TIGR03519">
    <property type="entry name" value="T9SS_PorP_fam"/>
    <property type="match status" value="1"/>
</dbReference>
<dbReference type="Proteomes" id="UP000199031">
    <property type="component" value="Unassembled WGS sequence"/>
</dbReference>
<keyword evidence="1" id="KW-0732">Signal</keyword>
<dbReference type="InterPro" id="IPR019861">
    <property type="entry name" value="PorP/SprF_Bacteroidetes"/>
</dbReference>